<dbReference type="EMBL" id="JSVC01000045">
    <property type="protein sequence ID" value="KIC90729.1"/>
    <property type="molecule type" value="Genomic_DNA"/>
</dbReference>
<keyword evidence="1" id="KW-0472">Membrane</keyword>
<keyword evidence="3" id="KW-1185">Reference proteome</keyword>
<dbReference type="STRING" id="1349421.OI18_22805"/>
<dbReference type="Proteomes" id="UP000031408">
    <property type="component" value="Unassembled WGS sequence"/>
</dbReference>
<comment type="caution">
    <text evidence="2">The sequence shown here is derived from an EMBL/GenBank/DDBJ whole genome shotgun (WGS) entry which is preliminary data.</text>
</comment>
<organism evidence="2 3">
    <name type="scientific">Flavihumibacter solisilvae</name>
    <dbReference type="NCBI Taxonomy" id="1349421"/>
    <lineage>
        <taxon>Bacteria</taxon>
        <taxon>Pseudomonadati</taxon>
        <taxon>Bacteroidota</taxon>
        <taxon>Chitinophagia</taxon>
        <taxon>Chitinophagales</taxon>
        <taxon>Chitinophagaceae</taxon>
        <taxon>Flavihumibacter</taxon>
    </lineage>
</organism>
<proteinExistence type="predicted"/>
<dbReference type="OrthoDB" id="675986at2"/>
<name>A0A0C1IJV9_9BACT</name>
<keyword evidence="1" id="KW-0812">Transmembrane</keyword>
<gene>
    <name evidence="2" type="ORF">OI18_22805</name>
</gene>
<dbReference type="AlphaFoldDB" id="A0A0C1IJV9"/>
<feature type="transmembrane region" description="Helical" evidence="1">
    <location>
        <begin position="38"/>
        <end position="59"/>
    </location>
</feature>
<reference evidence="2 3" key="1">
    <citation type="submission" date="2014-11" db="EMBL/GenBank/DDBJ databases">
        <title>Genome sequence of Flavihumibacter solisilvae 3-3.</title>
        <authorList>
            <person name="Zhou G."/>
            <person name="Li M."/>
            <person name="Wang G."/>
        </authorList>
    </citation>
    <scope>NUCLEOTIDE SEQUENCE [LARGE SCALE GENOMIC DNA]</scope>
    <source>
        <strain evidence="2 3">3-3</strain>
    </source>
</reference>
<evidence type="ECO:0008006" key="4">
    <source>
        <dbReference type="Google" id="ProtNLM"/>
    </source>
</evidence>
<dbReference type="RefSeq" id="WP_039144443.1">
    <property type="nucleotide sequence ID" value="NZ_JSVC01000045.1"/>
</dbReference>
<feature type="transmembrane region" description="Helical" evidence="1">
    <location>
        <begin position="12"/>
        <end position="32"/>
    </location>
</feature>
<feature type="transmembrane region" description="Helical" evidence="1">
    <location>
        <begin position="79"/>
        <end position="99"/>
    </location>
</feature>
<evidence type="ECO:0000313" key="2">
    <source>
        <dbReference type="EMBL" id="KIC90729.1"/>
    </source>
</evidence>
<accession>A0A0C1IJV9</accession>
<sequence length="166" mass="18716">MKNLILYRVLTYLLFAVAGLMSFTLLATIMAALANPALLFLVFIIACVIIYTYCSWRFLKRGIDAHLYCKPSLRDLIKVNGYGSIAFSILFGFASFTVLTNPQLMEAALENAISMQQAAVEGMEDSMRRSMNIVLKFLLVYSVLLLTHIIITFRLLRTHADAFHAH</sequence>
<feature type="transmembrane region" description="Helical" evidence="1">
    <location>
        <begin position="133"/>
        <end position="156"/>
    </location>
</feature>
<evidence type="ECO:0000313" key="3">
    <source>
        <dbReference type="Proteomes" id="UP000031408"/>
    </source>
</evidence>
<protein>
    <recommendedName>
        <fullName evidence="4">DUF4199 domain-containing protein</fullName>
    </recommendedName>
</protein>
<evidence type="ECO:0000256" key="1">
    <source>
        <dbReference type="SAM" id="Phobius"/>
    </source>
</evidence>
<keyword evidence="1" id="KW-1133">Transmembrane helix</keyword>